<comment type="caution">
    <text evidence="1">The sequence shown here is derived from an EMBL/GenBank/DDBJ whole genome shotgun (WGS) entry which is preliminary data.</text>
</comment>
<protein>
    <submittedName>
        <fullName evidence="1">Aerobic-type carbon monoxide dehydrogenase small subunit (CoxS/CutS family)</fullName>
    </submittedName>
</protein>
<proteinExistence type="predicted"/>
<gene>
    <name evidence="1" type="ORF">FHS79_003741</name>
</gene>
<evidence type="ECO:0000313" key="1">
    <source>
        <dbReference type="EMBL" id="MBB6229537.1"/>
    </source>
</evidence>
<organism evidence="1 2">
    <name type="scientific">Polymorphobacter multimanifer</name>
    <dbReference type="NCBI Taxonomy" id="1070431"/>
    <lineage>
        <taxon>Bacteria</taxon>
        <taxon>Pseudomonadati</taxon>
        <taxon>Pseudomonadota</taxon>
        <taxon>Alphaproteobacteria</taxon>
        <taxon>Sphingomonadales</taxon>
        <taxon>Sphingosinicellaceae</taxon>
        <taxon>Polymorphobacter</taxon>
    </lineage>
</organism>
<dbReference type="InterPro" id="IPR036010">
    <property type="entry name" value="2Fe-2S_ferredoxin-like_sf"/>
</dbReference>
<accession>A0A841LA57</accession>
<evidence type="ECO:0000313" key="2">
    <source>
        <dbReference type="Proteomes" id="UP000538147"/>
    </source>
</evidence>
<name>A0A841LA57_9SPHN</name>
<sequence length="47" mass="5068">MIELTINGAPHRFEGDPAEPLLYVLRDDLGLYAARFGCVNCPGFTGG</sequence>
<dbReference type="Proteomes" id="UP000538147">
    <property type="component" value="Unassembled WGS sequence"/>
</dbReference>
<dbReference type="Gene3D" id="3.10.20.30">
    <property type="match status" value="1"/>
</dbReference>
<dbReference type="InterPro" id="IPR012675">
    <property type="entry name" value="Beta-grasp_dom_sf"/>
</dbReference>
<dbReference type="AlphaFoldDB" id="A0A841LA57"/>
<reference evidence="1 2" key="1">
    <citation type="submission" date="2020-08" db="EMBL/GenBank/DDBJ databases">
        <title>Genomic Encyclopedia of Type Strains, Phase IV (KMG-IV): sequencing the most valuable type-strain genomes for metagenomic binning, comparative biology and taxonomic classification.</title>
        <authorList>
            <person name="Goeker M."/>
        </authorList>
    </citation>
    <scope>NUCLEOTIDE SEQUENCE [LARGE SCALE GENOMIC DNA]</scope>
    <source>
        <strain evidence="1 2">DSM 102189</strain>
    </source>
</reference>
<dbReference type="RefSeq" id="WP_184203295.1">
    <property type="nucleotide sequence ID" value="NZ_JACIIV010000065.1"/>
</dbReference>
<keyword evidence="2" id="KW-1185">Reference proteome</keyword>
<dbReference type="EMBL" id="JACIIV010000065">
    <property type="protein sequence ID" value="MBB6229537.1"/>
    <property type="molecule type" value="Genomic_DNA"/>
</dbReference>
<dbReference type="GO" id="GO:0051536">
    <property type="term" value="F:iron-sulfur cluster binding"/>
    <property type="evidence" value="ECO:0007669"/>
    <property type="project" value="InterPro"/>
</dbReference>
<dbReference type="SUPFAM" id="SSF54292">
    <property type="entry name" value="2Fe-2S ferredoxin-like"/>
    <property type="match status" value="1"/>
</dbReference>